<evidence type="ECO:0000256" key="1">
    <source>
        <dbReference type="ARBA" id="ARBA00001917"/>
    </source>
</evidence>
<dbReference type="PROSITE" id="PS00197">
    <property type="entry name" value="2FE2S_FER_1"/>
    <property type="match status" value="1"/>
</dbReference>
<evidence type="ECO:0000256" key="7">
    <source>
        <dbReference type="ARBA" id="ARBA00023004"/>
    </source>
</evidence>
<dbReference type="GO" id="GO:0051537">
    <property type="term" value="F:2 iron, 2 sulfur cluster binding"/>
    <property type="evidence" value="ECO:0007669"/>
    <property type="project" value="UniProtKB-KW"/>
</dbReference>
<evidence type="ECO:0000313" key="11">
    <source>
        <dbReference type="EMBL" id="KNB70904.1"/>
    </source>
</evidence>
<dbReference type="OrthoDB" id="573132at2"/>
<proteinExistence type="predicted"/>
<dbReference type="InterPro" id="IPR017927">
    <property type="entry name" value="FAD-bd_FR_type"/>
</dbReference>
<evidence type="ECO:0000256" key="2">
    <source>
        <dbReference type="ARBA" id="ARBA00022630"/>
    </source>
</evidence>
<dbReference type="EMBL" id="LGIQ01000009">
    <property type="protein sequence ID" value="KNB70904.1"/>
    <property type="molecule type" value="Genomic_DNA"/>
</dbReference>
<dbReference type="InterPro" id="IPR052353">
    <property type="entry name" value="Benzoxazolinone_Detox_Enz"/>
</dbReference>
<dbReference type="PANTHER" id="PTHR30212:SF2">
    <property type="entry name" value="PROTEIN YIIM"/>
    <property type="match status" value="1"/>
</dbReference>
<dbReference type="SUPFAM" id="SSF63380">
    <property type="entry name" value="Riboflavin synthase domain-like"/>
    <property type="match status" value="1"/>
</dbReference>
<dbReference type="Pfam" id="PF00111">
    <property type="entry name" value="Fer2"/>
    <property type="match status" value="1"/>
</dbReference>
<dbReference type="CDD" id="cd06185">
    <property type="entry name" value="PDR_like"/>
    <property type="match status" value="1"/>
</dbReference>
<sequence>MYRNRALQVRVANIKEETSTIKRFTLQAIDDTILPPFSGGSHITTFLPQPTGILDRHYSVFNLTAKTGLLEIAVRLAEDSTGGSYYWHHHVQVGDVLSVSYPKNYFPLSFQAKHHAFYAAGIGITPFLSMMAELTEKNKTFELHYAAKSKEQCAFYDYLHEAFPNQCHFYFSNGEDKKRISPTQLLNHRIGTHVYFCGPESMIQDFATSAKTYGYPPFHVHFERFAPRPMKEQHAFQIRMKRKETELEVPANATLLDVLLQNGIKIPYSCRVGGCGTCEIKVTEGEIVHFDSFLSEEQQKSNRTMLSCVSRGKGRLVLDL</sequence>
<dbReference type="SUPFAM" id="SSF54292">
    <property type="entry name" value="2Fe-2S ferredoxin-like"/>
    <property type="match status" value="1"/>
</dbReference>
<gene>
    <name evidence="11" type="ORF">ADS79_18865</name>
</gene>
<dbReference type="PROSITE" id="PS51384">
    <property type="entry name" value="FAD_FR"/>
    <property type="match status" value="1"/>
</dbReference>
<keyword evidence="6" id="KW-0560">Oxidoreductase</keyword>
<dbReference type="PANTHER" id="PTHR30212">
    <property type="entry name" value="PROTEIN YIIM"/>
    <property type="match status" value="1"/>
</dbReference>
<evidence type="ECO:0000259" key="10">
    <source>
        <dbReference type="PROSITE" id="PS51384"/>
    </source>
</evidence>
<dbReference type="Gene3D" id="3.10.20.30">
    <property type="match status" value="1"/>
</dbReference>
<evidence type="ECO:0000256" key="3">
    <source>
        <dbReference type="ARBA" id="ARBA00022643"/>
    </source>
</evidence>
<evidence type="ECO:0000256" key="5">
    <source>
        <dbReference type="ARBA" id="ARBA00022723"/>
    </source>
</evidence>
<evidence type="ECO:0000256" key="4">
    <source>
        <dbReference type="ARBA" id="ARBA00022714"/>
    </source>
</evidence>
<dbReference type="STRING" id="54915.ADS79_18865"/>
<dbReference type="GO" id="GO:0046872">
    <property type="term" value="F:metal ion binding"/>
    <property type="evidence" value="ECO:0007669"/>
    <property type="project" value="UniProtKB-KW"/>
</dbReference>
<evidence type="ECO:0000256" key="6">
    <source>
        <dbReference type="ARBA" id="ARBA00023002"/>
    </source>
</evidence>
<dbReference type="PATRIC" id="fig|54915.3.peg.2872"/>
<evidence type="ECO:0000256" key="8">
    <source>
        <dbReference type="ARBA" id="ARBA00023014"/>
    </source>
</evidence>
<accession>A0A0K9YQA0</accession>
<dbReference type="InterPro" id="IPR017938">
    <property type="entry name" value="Riboflavin_synthase-like_b-brl"/>
</dbReference>
<evidence type="ECO:0000313" key="12">
    <source>
        <dbReference type="Proteomes" id="UP000036834"/>
    </source>
</evidence>
<evidence type="ECO:0000259" key="9">
    <source>
        <dbReference type="PROSITE" id="PS51085"/>
    </source>
</evidence>
<dbReference type="InterPro" id="IPR012675">
    <property type="entry name" value="Beta-grasp_dom_sf"/>
</dbReference>
<dbReference type="PROSITE" id="PS51085">
    <property type="entry name" value="2FE2S_FER_2"/>
    <property type="match status" value="1"/>
</dbReference>
<dbReference type="Proteomes" id="UP000036834">
    <property type="component" value="Unassembled WGS sequence"/>
</dbReference>
<comment type="cofactor">
    <cofactor evidence="1">
        <name>FMN</name>
        <dbReference type="ChEBI" id="CHEBI:58210"/>
    </cofactor>
</comment>
<dbReference type="RefSeq" id="WP_049739935.1">
    <property type="nucleotide sequence ID" value="NZ_BJON01000002.1"/>
</dbReference>
<keyword evidence="3" id="KW-0288">FMN</keyword>
<dbReference type="InterPro" id="IPR001041">
    <property type="entry name" value="2Fe-2S_ferredoxin-type"/>
</dbReference>
<reference evidence="12" key="1">
    <citation type="submission" date="2015-07" db="EMBL/GenBank/DDBJ databases">
        <title>Genome sequencing project for genomic taxonomy and phylogenomics of Bacillus-like bacteria.</title>
        <authorList>
            <person name="Liu B."/>
            <person name="Wang J."/>
            <person name="Zhu Y."/>
            <person name="Liu G."/>
            <person name="Chen Q."/>
            <person name="Chen Z."/>
            <person name="Lan J."/>
            <person name="Che J."/>
            <person name="Ge C."/>
            <person name="Shi H."/>
            <person name="Pan Z."/>
            <person name="Liu X."/>
        </authorList>
    </citation>
    <scope>NUCLEOTIDE SEQUENCE [LARGE SCALE GENOMIC DNA]</scope>
    <source>
        <strain evidence="12">DSM 9887</strain>
    </source>
</reference>
<comment type="caution">
    <text evidence="11">The sequence shown here is derived from an EMBL/GenBank/DDBJ whole genome shotgun (WGS) entry which is preliminary data.</text>
</comment>
<dbReference type="InterPro" id="IPR039261">
    <property type="entry name" value="FNR_nucleotide-bd"/>
</dbReference>
<name>A0A0K9YQA0_9BACL</name>
<dbReference type="AlphaFoldDB" id="A0A0K9YQA0"/>
<keyword evidence="8" id="KW-0411">Iron-sulfur</keyword>
<dbReference type="CDD" id="cd00207">
    <property type="entry name" value="fer2"/>
    <property type="match status" value="1"/>
</dbReference>
<keyword evidence="5" id="KW-0479">Metal-binding</keyword>
<dbReference type="Pfam" id="PF22290">
    <property type="entry name" value="DmmA-like_N"/>
    <property type="match status" value="1"/>
</dbReference>
<keyword evidence="4" id="KW-0001">2Fe-2S</keyword>
<dbReference type="InterPro" id="IPR036010">
    <property type="entry name" value="2Fe-2S_ferredoxin-like_sf"/>
</dbReference>
<dbReference type="GO" id="GO:0016491">
    <property type="term" value="F:oxidoreductase activity"/>
    <property type="evidence" value="ECO:0007669"/>
    <property type="project" value="UniProtKB-KW"/>
</dbReference>
<dbReference type="InterPro" id="IPR006058">
    <property type="entry name" value="2Fe2S_fd_BS"/>
</dbReference>
<keyword evidence="2" id="KW-0285">Flavoprotein</keyword>
<dbReference type="SUPFAM" id="SSF52343">
    <property type="entry name" value="Ferredoxin reductase-like, C-terminal NADP-linked domain"/>
    <property type="match status" value="1"/>
</dbReference>
<keyword evidence="7" id="KW-0408">Iron</keyword>
<organism evidence="11 12">
    <name type="scientific">Brevibacillus reuszeri</name>
    <dbReference type="NCBI Taxonomy" id="54915"/>
    <lineage>
        <taxon>Bacteria</taxon>
        <taxon>Bacillati</taxon>
        <taxon>Bacillota</taxon>
        <taxon>Bacilli</taxon>
        <taxon>Bacillales</taxon>
        <taxon>Paenibacillaceae</taxon>
        <taxon>Brevibacillus</taxon>
    </lineage>
</organism>
<dbReference type="PRINTS" id="PR00409">
    <property type="entry name" value="PHDIOXRDTASE"/>
</dbReference>
<feature type="domain" description="2Fe-2S ferredoxin-type" evidence="9">
    <location>
        <begin position="236"/>
        <end position="320"/>
    </location>
</feature>
<protein>
    <submittedName>
        <fullName evidence="11">Ferredoxin</fullName>
    </submittedName>
</protein>
<dbReference type="Gene3D" id="2.40.30.10">
    <property type="entry name" value="Translation factors"/>
    <property type="match status" value="1"/>
</dbReference>
<dbReference type="InterPro" id="IPR054582">
    <property type="entry name" value="DmmA-like_N"/>
</dbReference>
<dbReference type="Gene3D" id="3.40.50.80">
    <property type="entry name" value="Nucleotide-binding domain of ferredoxin-NADP reductase (FNR) module"/>
    <property type="match status" value="1"/>
</dbReference>
<feature type="domain" description="FAD-binding FR-type" evidence="10">
    <location>
        <begin position="4"/>
        <end position="109"/>
    </location>
</feature>